<evidence type="ECO:0000313" key="3">
    <source>
        <dbReference type="Proteomes" id="UP000183417"/>
    </source>
</evidence>
<accession>A0A1H3TUD4</accession>
<dbReference type="AlphaFoldDB" id="A0A1H3TUD4"/>
<dbReference type="EMBL" id="FNPE01000032">
    <property type="protein sequence ID" value="SDZ53786.1"/>
    <property type="molecule type" value="Genomic_DNA"/>
</dbReference>
<name>A0A1H3TUD4_9BURK</name>
<reference evidence="2 3" key="1">
    <citation type="submission" date="2016-10" db="EMBL/GenBank/DDBJ databases">
        <authorList>
            <person name="de Groot N.N."/>
        </authorList>
    </citation>
    <scope>NUCLEOTIDE SEQUENCE [LARGE SCALE GENOMIC DNA]</scope>
    <source>
        <strain evidence="2 3">LMG 24775</strain>
    </source>
</reference>
<proteinExistence type="predicted"/>
<sequence>MPNPSPFPTAARRKNASMRHVDPEMLQISDDAYTGARAAPEGKYSEIFARMKPGQCIKCEPKEAAPLSQALRKWLEVNKQDGQFEVRSMARYHTDQRGRVWLLPKQQKLKKAA</sequence>
<protein>
    <submittedName>
        <fullName evidence="2">Uncharacterized protein</fullName>
    </submittedName>
</protein>
<feature type="region of interest" description="Disordered" evidence="1">
    <location>
        <begin position="1"/>
        <end position="22"/>
    </location>
</feature>
<evidence type="ECO:0000313" key="2">
    <source>
        <dbReference type="EMBL" id="SDZ53786.1"/>
    </source>
</evidence>
<evidence type="ECO:0000256" key="1">
    <source>
        <dbReference type="SAM" id="MobiDB-lite"/>
    </source>
</evidence>
<dbReference type="Proteomes" id="UP000183417">
    <property type="component" value="Unassembled WGS sequence"/>
</dbReference>
<organism evidence="2 3">
    <name type="scientific">Delftia lacustris</name>
    <dbReference type="NCBI Taxonomy" id="558537"/>
    <lineage>
        <taxon>Bacteria</taxon>
        <taxon>Pseudomonadati</taxon>
        <taxon>Pseudomonadota</taxon>
        <taxon>Betaproteobacteria</taxon>
        <taxon>Burkholderiales</taxon>
        <taxon>Comamonadaceae</taxon>
        <taxon>Delftia</taxon>
    </lineage>
</organism>
<gene>
    <name evidence="2" type="ORF">SAMN05421547_13286</name>
</gene>